<proteinExistence type="predicted"/>
<dbReference type="HOGENOM" id="CLU_809869_0_0_1"/>
<dbReference type="KEGG" id="smo:SELMODRAFT_427596"/>
<organism evidence="4">
    <name type="scientific">Selaginella moellendorffii</name>
    <name type="common">Spikemoss</name>
    <dbReference type="NCBI Taxonomy" id="88036"/>
    <lineage>
        <taxon>Eukaryota</taxon>
        <taxon>Viridiplantae</taxon>
        <taxon>Streptophyta</taxon>
        <taxon>Embryophyta</taxon>
        <taxon>Tracheophyta</taxon>
        <taxon>Lycopodiopsida</taxon>
        <taxon>Selaginellales</taxon>
        <taxon>Selaginellaceae</taxon>
        <taxon>Selaginella</taxon>
    </lineage>
</organism>
<dbReference type="SUPFAM" id="SSF81606">
    <property type="entry name" value="PP2C-like"/>
    <property type="match status" value="1"/>
</dbReference>
<evidence type="ECO:0000313" key="3">
    <source>
        <dbReference type="EMBL" id="EFJ09955.1"/>
    </source>
</evidence>
<accession>D8T042</accession>
<dbReference type="PANTHER" id="PTHR47992">
    <property type="entry name" value="PROTEIN PHOSPHATASE"/>
    <property type="match status" value="1"/>
</dbReference>
<name>D8T042_SELML</name>
<reference evidence="3 4" key="1">
    <citation type="journal article" date="2011" name="Science">
        <title>The Selaginella genome identifies genetic changes associated with the evolution of vascular plants.</title>
        <authorList>
            <person name="Banks J.A."/>
            <person name="Nishiyama T."/>
            <person name="Hasebe M."/>
            <person name="Bowman J.L."/>
            <person name="Gribskov M."/>
            <person name="dePamphilis C."/>
            <person name="Albert V.A."/>
            <person name="Aono N."/>
            <person name="Aoyama T."/>
            <person name="Ambrose B.A."/>
            <person name="Ashton N.W."/>
            <person name="Axtell M.J."/>
            <person name="Barker E."/>
            <person name="Barker M.S."/>
            <person name="Bennetzen J.L."/>
            <person name="Bonawitz N.D."/>
            <person name="Chapple C."/>
            <person name="Cheng C."/>
            <person name="Correa L.G."/>
            <person name="Dacre M."/>
            <person name="DeBarry J."/>
            <person name="Dreyer I."/>
            <person name="Elias M."/>
            <person name="Engstrom E.M."/>
            <person name="Estelle M."/>
            <person name="Feng L."/>
            <person name="Finet C."/>
            <person name="Floyd S.K."/>
            <person name="Frommer W.B."/>
            <person name="Fujita T."/>
            <person name="Gramzow L."/>
            <person name="Gutensohn M."/>
            <person name="Harholt J."/>
            <person name="Hattori M."/>
            <person name="Heyl A."/>
            <person name="Hirai T."/>
            <person name="Hiwatashi Y."/>
            <person name="Ishikawa M."/>
            <person name="Iwata M."/>
            <person name="Karol K.G."/>
            <person name="Koehler B."/>
            <person name="Kolukisaoglu U."/>
            <person name="Kubo M."/>
            <person name="Kurata T."/>
            <person name="Lalonde S."/>
            <person name="Li K."/>
            <person name="Li Y."/>
            <person name="Litt A."/>
            <person name="Lyons E."/>
            <person name="Manning G."/>
            <person name="Maruyama T."/>
            <person name="Michael T.P."/>
            <person name="Mikami K."/>
            <person name="Miyazaki S."/>
            <person name="Morinaga S."/>
            <person name="Murata T."/>
            <person name="Mueller-Roeber B."/>
            <person name="Nelson D.R."/>
            <person name="Obara M."/>
            <person name="Oguri Y."/>
            <person name="Olmstead R.G."/>
            <person name="Onodera N."/>
            <person name="Petersen B.L."/>
            <person name="Pils B."/>
            <person name="Prigge M."/>
            <person name="Rensing S.A."/>
            <person name="Riano-Pachon D.M."/>
            <person name="Roberts A.W."/>
            <person name="Sato Y."/>
            <person name="Scheller H.V."/>
            <person name="Schulz B."/>
            <person name="Schulz C."/>
            <person name="Shakirov E.V."/>
            <person name="Shibagaki N."/>
            <person name="Shinohara N."/>
            <person name="Shippen D.E."/>
            <person name="Soerensen I."/>
            <person name="Sotooka R."/>
            <person name="Sugimoto N."/>
            <person name="Sugita M."/>
            <person name="Sumikawa N."/>
            <person name="Tanurdzic M."/>
            <person name="Theissen G."/>
            <person name="Ulvskov P."/>
            <person name="Wakazuki S."/>
            <person name="Weng J.K."/>
            <person name="Willats W.W."/>
            <person name="Wipf D."/>
            <person name="Wolf P.G."/>
            <person name="Yang L."/>
            <person name="Zimmer A.D."/>
            <person name="Zhu Q."/>
            <person name="Mitros T."/>
            <person name="Hellsten U."/>
            <person name="Loque D."/>
            <person name="Otillar R."/>
            <person name="Salamov A."/>
            <person name="Schmutz J."/>
            <person name="Shapiro H."/>
            <person name="Lindquist E."/>
            <person name="Lucas S."/>
            <person name="Rokhsar D."/>
            <person name="Grigoriev I.V."/>
        </authorList>
    </citation>
    <scope>NUCLEOTIDE SEQUENCE [LARGE SCALE GENOMIC DNA]</scope>
</reference>
<dbReference type="SMART" id="SM00332">
    <property type="entry name" value="PP2Cc"/>
    <property type="match status" value="1"/>
</dbReference>
<dbReference type="PROSITE" id="PS51746">
    <property type="entry name" value="PPM_2"/>
    <property type="match status" value="1"/>
</dbReference>
<gene>
    <name evidence="3" type="ORF">SELMODRAFT_427596</name>
</gene>
<dbReference type="Gramene" id="EFJ09955">
    <property type="protein sequence ID" value="EFJ09955"/>
    <property type="gene ID" value="SELMODRAFT_427596"/>
</dbReference>
<dbReference type="Proteomes" id="UP000001514">
    <property type="component" value="Unassembled WGS sequence"/>
</dbReference>
<dbReference type="STRING" id="88036.D8T042"/>
<dbReference type="AlphaFoldDB" id="D8T042"/>
<dbReference type="GO" id="GO:0004722">
    <property type="term" value="F:protein serine/threonine phosphatase activity"/>
    <property type="evidence" value="ECO:0000318"/>
    <property type="project" value="GO_Central"/>
</dbReference>
<evidence type="ECO:0000256" key="1">
    <source>
        <dbReference type="SAM" id="MobiDB-lite"/>
    </source>
</evidence>
<dbReference type="InterPro" id="IPR036457">
    <property type="entry name" value="PPM-type-like_dom_sf"/>
</dbReference>
<feature type="compositionally biased region" description="Basic and acidic residues" evidence="1">
    <location>
        <begin position="160"/>
        <end position="174"/>
    </location>
</feature>
<dbReference type="Pfam" id="PF00481">
    <property type="entry name" value="PP2C"/>
    <property type="match status" value="1"/>
</dbReference>
<protein>
    <recommendedName>
        <fullName evidence="2">PPM-type phosphatase domain-containing protein</fullName>
    </recommendedName>
</protein>
<sequence>MKYPVDHILAMDNKWYLNKSLKKEISSVEFPPCSHSHQALAFNELVVAADLQDFQALRLETEGDVHKVKLLRLLLDTVRRALDRTSKSLTLSRHSHWPLKHHLVLNCFWLKHFNLRQPAVEQGKDDPCPHREEMVPMVELLPALAHESAARWGRPNESTKSSHKEEAKSIAEGGKSAREALEEVFTDMDAHLLAAGTDRGLAKTKMEFEEEIDWNDGEEEEEEKEAQQRSLVVASVGDSRAILSEKGRAVELARAHEPKDPKERSRIEAAGGKIMPNGSLSDVLEWCTLAMSQPIGKLKCCFRQADRDCCSGGCGDELTSDDDFLVLSSDGIWMEVIVDFVAS</sequence>
<evidence type="ECO:0000259" key="2">
    <source>
        <dbReference type="PROSITE" id="PS51746"/>
    </source>
</evidence>
<dbReference type="InterPro" id="IPR001932">
    <property type="entry name" value="PPM-type_phosphatase-like_dom"/>
</dbReference>
<keyword evidence="4" id="KW-1185">Reference proteome</keyword>
<dbReference type="InParanoid" id="D8T042"/>
<dbReference type="EMBL" id="GL377657">
    <property type="protein sequence ID" value="EFJ09955.1"/>
    <property type="molecule type" value="Genomic_DNA"/>
</dbReference>
<evidence type="ECO:0000313" key="4">
    <source>
        <dbReference type="Proteomes" id="UP000001514"/>
    </source>
</evidence>
<feature type="domain" description="PPM-type phosphatase" evidence="2">
    <location>
        <begin position="143"/>
        <end position="343"/>
    </location>
</feature>
<dbReference type="GO" id="GO:0007165">
    <property type="term" value="P:signal transduction"/>
    <property type="evidence" value="ECO:0000318"/>
    <property type="project" value="GO_Central"/>
</dbReference>
<dbReference type="Gene3D" id="3.60.40.10">
    <property type="entry name" value="PPM-type phosphatase domain"/>
    <property type="match status" value="1"/>
</dbReference>
<dbReference type="InterPro" id="IPR015655">
    <property type="entry name" value="PP2C"/>
</dbReference>
<feature type="region of interest" description="Disordered" evidence="1">
    <location>
        <begin position="149"/>
        <end position="174"/>
    </location>
</feature>
<dbReference type="eggNOG" id="KOG0698">
    <property type="taxonomic scope" value="Eukaryota"/>
</dbReference>